<accession>R0KGD3</accession>
<name>R0KGD3_EXST2</name>
<proteinExistence type="predicted"/>
<dbReference type="OrthoDB" id="3791716at2759"/>
<dbReference type="HOGENOM" id="CLU_1518764_0_0_1"/>
<feature type="region of interest" description="Disordered" evidence="1">
    <location>
        <begin position="125"/>
        <end position="177"/>
    </location>
</feature>
<dbReference type="AlphaFoldDB" id="R0KGD3"/>
<protein>
    <submittedName>
        <fullName evidence="2">Uncharacterized protein</fullName>
    </submittedName>
</protein>
<dbReference type="EMBL" id="KB908592">
    <property type="protein sequence ID" value="EOA87097.1"/>
    <property type="molecule type" value="Genomic_DNA"/>
</dbReference>
<feature type="compositionally biased region" description="Low complexity" evidence="1">
    <location>
        <begin position="153"/>
        <end position="163"/>
    </location>
</feature>
<dbReference type="Proteomes" id="UP000016935">
    <property type="component" value="Unassembled WGS sequence"/>
</dbReference>
<evidence type="ECO:0000256" key="1">
    <source>
        <dbReference type="SAM" id="MobiDB-lite"/>
    </source>
</evidence>
<keyword evidence="3" id="KW-1185">Reference proteome</keyword>
<organism evidence="2 3">
    <name type="scientific">Exserohilum turcicum (strain 28A)</name>
    <name type="common">Northern leaf blight fungus</name>
    <name type="synonym">Setosphaeria turcica</name>
    <dbReference type="NCBI Taxonomy" id="671987"/>
    <lineage>
        <taxon>Eukaryota</taxon>
        <taxon>Fungi</taxon>
        <taxon>Dikarya</taxon>
        <taxon>Ascomycota</taxon>
        <taxon>Pezizomycotina</taxon>
        <taxon>Dothideomycetes</taxon>
        <taxon>Pleosporomycetidae</taxon>
        <taxon>Pleosporales</taxon>
        <taxon>Pleosporineae</taxon>
        <taxon>Pleosporaceae</taxon>
        <taxon>Exserohilum</taxon>
    </lineage>
</organism>
<evidence type="ECO:0000313" key="2">
    <source>
        <dbReference type="EMBL" id="EOA87097.1"/>
    </source>
</evidence>
<dbReference type="RefSeq" id="XP_008025130.1">
    <property type="nucleotide sequence ID" value="XM_008026939.1"/>
</dbReference>
<evidence type="ECO:0000313" key="3">
    <source>
        <dbReference type="Proteomes" id="UP000016935"/>
    </source>
</evidence>
<sequence>MPRAPPQNLSRSFNTRCTGIFKKAAELHQIDDRVRISIVVEKPGVTPLVFTTDERGQNWPPFVEDYVKRKHPLIKRPSHYQSVIDGISRGHVQIVCTPSLSPPPPYIPENATEGGGMDAEGYMEAGGFSDSRQGLQQPGEGWYLPTTPPRPMPSRTSTSSPLPKNFILPSKMNAYPE</sequence>
<reference evidence="2 3" key="2">
    <citation type="journal article" date="2013" name="PLoS Genet.">
        <title>Comparative genome structure, secondary metabolite, and effector coding capacity across Cochliobolus pathogens.</title>
        <authorList>
            <person name="Condon B.J."/>
            <person name="Leng Y."/>
            <person name="Wu D."/>
            <person name="Bushley K.E."/>
            <person name="Ohm R.A."/>
            <person name="Otillar R."/>
            <person name="Martin J."/>
            <person name="Schackwitz W."/>
            <person name="Grimwood J."/>
            <person name="MohdZainudin N."/>
            <person name="Xue C."/>
            <person name="Wang R."/>
            <person name="Manning V.A."/>
            <person name="Dhillon B."/>
            <person name="Tu Z.J."/>
            <person name="Steffenson B.J."/>
            <person name="Salamov A."/>
            <person name="Sun H."/>
            <person name="Lowry S."/>
            <person name="LaButti K."/>
            <person name="Han J."/>
            <person name="Copeland A."/>
            <person name="Lindquist E."/>
            <person name="Barry K."/>
            <person name="Schmutz J."/>
            <person name="Baker S.E."/>
            <person name="Ciuffetti L.M."/>
            <person name="Grigoriev I.V."/>
            <person name="Zhong S."/>
            <person name="Turgeon B.G."/>
        </authorList>
    </citation>
    <scope>NUCLEOTIDE SEQUENCE [LARGE SCALE GENOMIC DNA]</scope>
    <source>
        <strain evidence="3">28A</strain>
    </source>
</reference>
<gene>
    <name evidence="2" type="ORF">SETTUDRAFT_41538</name>
</gene>
<reference evidence="2 3" key="1">
    <citation type="journal article" date="2012" name="PLoS Pathog.">
        <title>Diverse lifestyles and strategies of plant pathogenesis encoded in the genomes of eighteen Dothideomycetes fungi.</title>
        <authorList>
            <person name="Ohm R.A."/>
            <person name="Feau N."/>
            <person name="Henrissat B."/>
            <person name="Schoch C.L."/>
            <person name="Horwitz B.A."/>
            <person name="Barry K.W."/>
            <person name="Condon B.J."/>
            <person name="Copeland A.C."/>
            <person name="Dhillon B."/>
            <person name="Glaser F."/>
            <person name="Hesse C.N."/>
            <person name="Kosti I."/>
            <person name="LaButti K."/>
            <person name="Lindquist E.A."/>
            <person name="Lucas S."/>
            <person name="Salamov A.A."/>
            <person name="Bradshaw R.E."/>
            <person name="Ciuffetti L."/>
            <person name="Hamelin R.C."/>
            <person name="Kema G.H.J."/>
            <person name="Lawrence C."/>
            <person name="Scott J.A."/>
            <person name="Spatafora J.W."/>
            <person name="Turgeon B.G."/>
            <person name="de Wit P.J.G.M."/>
            <person name="Zhong S."/>
            <person name="Goodwin S.B."/>
            <person name="Grigoriev I.V."/>
        </authorList>
    </citation>
    <scope>NUCLEOTIDE SEQUENCE [LARGE SCALE GENOMIC DNA]</scope>
    <source>
        <strain evidence="3">28A</strain>
    </source>
</reference>
<dbReference type="GeneID" id="19404707"/>